<accession>A0A0R2PS67</accession>
<dbReference type="EMBL" id="LIAV01000068">
    <property type="protein sequence ID" value="KRO40737.1"/>
    <property type="molecule type" value="Genomic_DNA"/>
</dbReference>
<evidence type="ECO:0000313" key="2">
    <source>
        <dbReference type="Proteomes" id="UP000050874"/>
    </source>
</evidence>
<dbReference type="GO" id="GO:0006260">
    <property type="term" value="P:DNA replication"/>
    <property type="evidence" value="ECO:0007669"/>
    <property type="project" value="InterPro"/>
</dbReference>
<dbReference type="GO" id="GO:0003887">
    <property type="term" value="F:DNA-directed DNA polymerase activity"/>
    <property type="evidence" value="ECO:0007669"/>
    <property type="project" value="InterPro"/>
</dbReference>
<dbReference type="Proteomes" id="UP000050874">
    <property type="component" value="Unassembled WGS sequence"/>
</dbReference>
<protein>
    <submittedName>
        <fullName evidence="1">Uncharacterized protein</fullName>
    </submittedName>
</protein>
<dbReference type="InterPro" id="IPR004615">
    <property type="entry name" value="DNA_pol_III_psi"/>
</dbReference>
<dbReference type="Pfam" id="PF03603">
    <property type="entry name" value="DNA_III_psi"/>
    <property type="match status" value="1"/>
</dbReference>
<evidence type="ECO:0000313" key="1">
    <source>
        <dbReference type="EMBL" id="KRO40737.1"/>
    </source>
</evidence>
<dbReference type="AlphaFoldDB" id="A0A0R2PS67"/>
<organism evidence="1 2">
    <name type="scientific">SAR86 cluster bacterium BACL1 MAG-120920-bin57</name>
    <dbReference type="NCBI Taxonomy" id="1655571"/>
    <lineage>
        <taxon>Bacteria</taxon>
        <taxon>Pseudomonadati</taxon>
        <taxon>Pseudomonadota</taxon>
        <taxon>Gammaproteobacteria</taxon>
        <taxon>SAR86 cluster</taxon>
    </lineage>
</organism>
<gene>
    <name evidence="1" type="ORF">ABR63_00465</name>
</gene>
<comment type="caution">
    <text evidence="1">The sequence shown here is derived from an EMBL/GenBank/DDBJ whole genome shotgun (WGS) entry which is preliminary data.</text>
</comment>
<name>A0A0R2PS67_9GAMM</name>
<sequence>MYFFVKSFMIDILMLSNKSQYILSKIGIPLYQDNTKSLIEQESAIHFYQKDCILTLHLISVDKYSEKEINLLEAIMASMKGEQASESHGEFTFVKGDSVRCEKILNNSHPIKATLVFFDTKLLSTDANCIESPPLIDMLSDPTLKKNLWAQIKLLDT</sequence>
<dbReference type="GO" id="GO:0008408">
    <property type="term" value="F:3'-5' exonuclease activity"/>
    <property type="evidence" value="ECO:0007669"/>
    <property type="project" value="InterPro"/>
</dbReference>
<proteinExistence type="predicted"/>
<reference evidence="2" key="1">
    <citation type="submission" date="2015-10" db="EMBL/GenBank/DDBJ databases">
        <title>Metagenome-Assembled Genomes uncover a global brackish microbiome.</title>
        <authorList>
            <person name="Hugerth L.W."/>
            <person name="Larsson J."/>
            <person name="Alneberg J."/>
            <person name="Lindh M.V."/>
            <person name="Legrand C."/>
            <person name="Pinhassi J."/>
            <person name="Andersson A."/>
        </authorList>
    </citation>
    <scope>NUCLEOTIDE SEQUENCE [LARGE SCALE GENOMIC DNA]</scope>
</reference>